<sequence>MRLDPLLRIAPSLWSDVTTQLHHRTEGRHEAGAFLLGRKDQASRTAVSAVYYDALDPDAYMSGVCILHAEAFGRLWDRCSELGLSVVADVHVHPGRAGQSRSDRENPMIARAGHLALILPRMARPPIRRWSIGLYEYLGDHRWRALGGCGVARFLKIEEH</sequence>
<reference evidence="1 2" key="1">
    <citation type="submission" date="2021-11" db="EMBL/GenBank/DDBJ databases">
        <authorList>
            <person name="Lee D.-H."/>
            <person name="Kim S.-B."/>
        </authorList>
    </citation>
    <scope>NUCLEOTIDE SEQUENCE [LARGE SCALE GENOMIC DNA]</scope>
    <source>
        <strain evidence="1 2">KCTC 52223</strain>
    </source>
</reference>
<protein>
    <recommendedName>
        <fullName evidence="3">JAB domain-containing protein</fullName>
    </recommendedName>
</protein>
<evidence type="ECO:0000313" key="1">
    <source>
        <dbReference type="EMBL" id="MCC8430105.1"/>
    </source>
</evidence>
<dbReference type="RefSeq" id="WP_230551290.1">
    <property type="nucleotide sequence ID" value="NZ_JAJISD010000005.1"/>
</dbReference>
<comment type="caution">
    <text evidence="1">The sequence shown here is derived from an EMBL/GenBank/DDBJ whole genome shotgun (WGS) entry which is preliminary data.</text>
</comment>
<gene>
    <name evidence="1" type="ORF">LJ725_14105</name>
</gene>
<dbReference type="Gene3D" id="3.40.140.10">
    <property type="entry name" value="Cytidine Deaminase, domain 2"/>
    <property type="match status" value="1"/>
</dbReference>
<name>A0ABS8KVJ4_9HYPH</name>
<dbReference type="SUPFAM" id="SSF102712">
    <property type="entry name" value="JAB1/MPN domain"/>
    <property type="match status" value="1"/>
</dbReference>
<evidence type="ECO:0008006" key="3">
    <source>
        <dbReference type="Google" id="ProtNLM"/>
    </source>
</evidence>
<proteinExistence type="predicted"/>
<dbReference type="Proteomes" id="UP001198862">
    <property type="component" value="Unassembled WGS sequence"/>
</dbReference>
<organism evidence="1 2">
    <name type="scientific">Reyranella aquatilis</name>
    <dbReference type="NCBI Taxonomy" id="2035356"/>
    <lineage>
        <taxon>Bacteria</taxon>
        <taxon>Pseudomonadati</taxon>
        <taxon>Pseudomonadota</taxon>
        <taxon>Alphaproteobacteria</taxon>
        <taxon>Hyphomicrobiales</taxon>
        <taxon>Reyranellaceae</taxon>
        <taxon>Reyranella</taxon>
    </lineage>
</organism>
<accession>A0ABS8KVJ4</accession>
<keyword evidence="2" id="KW-1185">Reference proteome</keyword>
<dbReference type="EMBL" id="JAJISD010000005">
    <property type="protein sequence ID" value="MCC8430105.1"/>
    <property type="molecule type" value="Genomic_DNA"/>
</dbReference>
<evidence type="ECO:0000313" key="2">
    <source>
        <dbReference type="Proteomes" id="UP001198862"/>
    </source>
</evidence>